<evidence type="ECO:0000256" key="3">
    <source>
        <dbReference type="ARBA" id="ARBA00023027"/>
    </source>
</evidence>
<dbReference type="InterPro" id="IPR020904">
    <property type="entry name" value="Sc_DH/Rdtase_CS"/>
</dbReference>
<protein>
    <submittedName>
        <fullName evidence="5">Mycofactocin-coupled SDR family oxidoreductase</fullName>
    </submittedName>
</protein>
<dbReference type="PRINTS" id="PR00081">
    <property type="entry name" value="GDHRDH"/>
</dbReference>
<keyword evidence="2" id="KW-0560">Oxidoreductase</keyword>
<dbReference type="PANTHER" id="PTHR24321:SF8">
    <property type="entry name" value="ESTRADIOL 17-BETA-DEHYDROGENASE 8-RELATED"/>
    <property type="match status" value="1"/>
</dbReference>
<dbReference type="Pfam" id="PF00106">
    <property type="entry name" value="adh_short"/>
    <property type="match status" value="1"/>
</dbReference>
<dbReference type="NCBIfam" id="TIGR03971">
    <property type="entry name" value="SDR_subfam_1"/>
    <property type="match status" value="1"/>
</dbReference>
<evidence type="ECO:0000256" key="4">
    <source>
        <dbReference type="RuleBase" id="RU000363"/>
    </source>
</evidence>
<dbReference type="PROSITE" id="PS00061">
    <property type="entry name" value="ADH_SHORT"/>
    <property type="match status" value="1"/>
</dbReference>
<name>A0ABT6PSC6_9PSEU</name>
<accession>A0ABT6PSC6</accession>
<dbReference type="InterPro" id="IPR002347">
    <property type="entry name" value="SDR_fam"/>
</dbReference>
<dbReference type="RefSeq" id="WP_281456862.1">
    <property type="nucleotide sequence ID" value="NZ_JASAOF010000011.1"/>
</dbReference>
<reference evidence="5 6" key="1">
    <citation type="submission" date="2023-04" db="EMBL/GenBank/DDBJ databases">
        <title>Draft genome sequence of Saccharopolyspora sp. TS4A08 isolated from sweet potato rhizospheric soil.</title>
        <authorList>
            <person name="Suksaard P."/>
            <person name="Duangmal K."/>
        </authorList>
    </citation>
    <scope>NUCLEOTIDE SEQUENCE [LARGE SCALE GENOMIC DNA]</scope>
    <source>
        <strain evidence="5 6">TS4A08</strain>
    </source>
</reference>
<dbReference type="InterPro" id="IPR036291">
    <property type="entry name" value="NAD(P)-bd_dom_sf"/>
</dbReference>
<sequence>MGRLIGKTALVTGAARGQGRSHALTLAQHGADVVAIDIGTDVATVPYPQGREGQLESLAEEIEALGRGALTRVCDVRSSEGLSELVGDAIAEFGQLDIVVANAGVWNLGRLWEISEGEWHDVVDVNLTGAWRTIKAVAPHMIERRTGSIVLVSSINGLEGGDGYAHYTAAKHGVLGLMKTAALELAPHNVRCNAICPGIIGTEMNNWQGARNFMAGHDHGTAEDRRSGAAHWSALAGRNLLPPQSTSNAVLWLASEETSDVTGVALPVDGGHLTLPGMNPNPAPA</sequence>
<dbReference type="InterPro" id="IPR023985">
    <property type="entry name" value="SDR_subfam_1"/>
</dbReference>
<dbReference type="Gene3D" id="3.40.50.720">
    <property type="entry name" value="NAD(P)-binding Rossmann-like Domain"/>
    <property type="match status" value="1"/>
</dbReference>
<dbReference type="CDD" id="cd05233">
    <property type="entry name" value="SDR_c"/>
    <property type="match status" value="1"/>
</dbReference>
<dbReference type="Proteomes" id="UP001237595">
    <property type="component" value="Unassembled WGS sequence"/>
</dbReference>
<dbReference type="PANTHER" id="PTHR24321">
    <property type="entry name" value="DEHYDROGENASES, SHORT CHAIN"/>
    <property type="match status" value="1"/>
</dbReference>
<organism evidence="5 6">
    <name type="scientific">Saccharopolyspora ipomoeae</name>
    <dbReference type="NCBI Taxonomy" id="3042027"/>
    <lineage>
        <taxon>Bacteria</taxon>
        <taxon>Bacillati</taxon>
        <taxon>Actinomycetota</taxon>
        <taxon>Actinomycetes</taxon>
        <taxon>Pseudonocardiales</taxon>
        <taxon>Pseudonocardiaceae</taxon>
        <taxon>Saccharopolyspora</taxon>
    </lineage>
</organism>
<evidence type="ECO:0000256" key="1">
    <source>
        <dbReference type="ARBA" id="ARBA00006484"/>
    </source>
</evidence>
<keyword evidence="6" id="KW-1185">Reference proteome</keyword>
<evidence type="ECO:0000313" key="5">
    <source>
        <dbReference type="EMBL" id="MDI2030548.1"/>
    </source>
</evidence>
<dbReference type="EMBL" id="JASAOF010000011">
    <property type="protein sequence ID" value="MDI2030548.1"/>
    <property type="molecule type" value="Genomic_DNA"/>
</dbReference>
<dbReference type="SUPFAM" id="SSF51735">
    <property type="entry name" value="NAD(P)-binding Rossmann-fold domains"/>
    <property type="match status" value="1"/>
</dbReference>
<evidence type="ECO:0000256" key="2">
    <source>
        <dbReference type="ARBA" id="ARBA00023002"/>
    </source>
</evidence>
<keyword evidence="3" id="KW-0520">NAD</keyword>
<dbReference type="PRINTS" id="PR00080">
    <property type="entry name" value="SDRFAMILY"/>
</dbReference>
<evidence type="ECO:0000313" key="6">
    <source>
        <dbReference type="Proteomes" id="UP001237595"/>
    </source>
</evidence>
<proteinExistence type="inferred from homology"/>
<gene>
    <name evidence="5" type="ORF">QFW96_18085</name>
</gene>
<comment type="similarity">
    <text evidence="1 4">Belongs to the short-chain dehydrogenases/reductases (SDR) family.</text>
</comment>
<comment type="caution">
    <text evidence="5">The sequence shown here is derived from an EMBL/GenBank/DDBJ whole genome shotgun (WGS) entry which is preliminary data.</text>
</comment>